<dbReference type="GO" id="GO:0003796">
    <property type="term" value="F:lysozyme activity"/>
    <property type="evidence" value="ECO:0007669"/>
    <property type="project" value="InterPro"/>
</dbReference>
<reference evidence="5 6" key="1">
    <citation type="submission" date="2012-01" db="EMBL/GenBank/DDBJ databases">
        <title>Complete sequence of chromosome of Clostridium pasteurianum BC1.</title>
        <authorList>
            <consortium name="US DOE Joint Genome Institute"/>
            <person name="Lucas S."/>
            <person name="Han J."/>
            <person name="Lapidus A."/>
            <person name="Cheng J.-F."/>
            <person name="Goodwin L."/>
            <person name="Pitluck S."/>
            <person name="Peters L."/>
            <person name="Mikhailova N."/>
            <person name="Teshima H."/>
            <person name="Detter J.C."/>
            <person name="Han C."/>
            <person name="Tapia R."/>
            <person name="Land M."/>
            <person name="Hauser L."/>
            <person name="Kyrpides N."/>
            <person name="Ivanova N."/>
            <person name="Pagani I."/>
            <person name="Dunn J."/>
            <person name="Taghavi S."/>
            <person name="Francis A."/>
            <person name="van der Lelie D."/>
            <person name="Woyke T."/>
        </authorList>
    </citation>
    <scope>NUCLEOTIDE SEQUENCE [LARGE SCALE GENOMIC DNA]</scope>
    <source>
        <strain evidence="5 6">BC1</strain>
    </source>
</reference>
<dbReference type="RefSeq" id="WP_015613968.1">
    <property type="nucleotide sequence ID" value="NC_021182.1"/>
</dbReference>
<dbReference type="Pfam" id="PF01471">
    <property type="entry name" value="PG_binding_1"/>
    <property type="match status" value="2"/>
</dbReference>
<dbReference type="InterPro" id="IPR002477">
    <property type="entry name" value="Peptidoglycan-bd-like"/>
</dbReference>
<evidence type="ECO:0000313" key="5">
    <source>
        <dbReference type="EMBL" id="AGK95642.1"/>
    </source>
</evidence>
<dbReference type="InterPro" id="IPR002053">
    <property type="entry name" value="Glyco_hydro_25"/>
</dbReference>
<dbReference type="STRING" id="86416.Clopa_0594"/>
<protein>
    <submittedName>
        <fullName evidence="5">Lysozyme M1 (1,4-beta-N-acetylmuramidase)</fullName>
    </submittedName>
</protein>
<name>R4JXV6_CLOPA</name>
<gene>
    <name evidence="5" type="ORF">Clopa_0594</name>
</gene>
<dbReference type="InterPro" id="IPR018077">
    <property type="entry name" value="Glyco_hydro_fam25_subgr"/>
</dbReference>
<dbReference type="eggNOG" id="COG3409">
    <property type="taxonomic scope" value="Bacteria"/>
</dbReference>
<dbReference type="SUPFAM" id="SSF47090">
    <property type="entry name" value="PGBD-like"/>
    <property type="match status" value="2"/>
</dbReference>
<dbReference type="InterPro" id="IPR036365">
    <property type="entry name" value="PGBD-like_sf"/>
</dbReference>
<evidence type="ECO:0000256" key="2">
    <source>
        <dbReference type="ARBA" id="ARBA00022801"/>
    </source>
</evidence>
<evidence type="ECO:0000259" key="4">
    <source>
        <dbReference type="Pfam" id="PF01471"/>
    </source>
</evidence>
<proteinExistence type="inferred from homology"/>
<dbReference type="GO" id="GO:0016052">
    <property type="term" value="P:carbohydrate catabolic process"/>
    <property type="evidence" value="ECO:0007669"/>
    <property type="project" value="TreeGrafter"/>
</dbReference>
<dbReference type="PATRIC" id="fig|86416.3.peg.575"/>
<keyword evidence="6" id="KW-1185">Reference proteome</keyword>
<dbReference type="InterPro" id="IPR017853">
    <property type="entry name" value="GH"/>
</dbReference>
<dbReference type="PANTHER" id="PTHR34135:SF2">
    <property type="entry name" value="LYSOZYME"/>
    <property type="match status" value="1"/>
</dbReference>
<dbReference type="EMBL" id="CP003261">
    <property type="protein sequence ID" value="AGK95642.1"/>
    <property type="molecule type" value="Genomic_DNA"/>
</dbReference>
<feature type="domain" description="Peptidoglycan binding-like" evidence="4">
    <location>
        <begin position="194"/>
        <end position="248"/>
    </location>
</feature>
<comment type="similarity">
    <text evidence="1">Belongs to the glycosyl hydrolase 25 family.</text>
</comment>
<dbReference type="InterPro" id="IPR036366">
    <property type="entry name" value="PGBDSf"/>
</dbReference>
<evidence type="ECO:0000256" key="3">
    <source>
        <dbReference type="ARBA" id="ARBA00023295"/>
    </source>
</evidence>
<dbReference type="PANTHER" id="PTHR34135">
    <property type="entry name" value="LYSOZYME"/>
    <property type="match status" value="1"/>
</dbReference>
<dbReference type="eggNOG" id="COG3757">
    <property type="taxonomic scope" value="Bacteria"/>
</dbReference>
<dbReference type="Gene3D" id="3.20.20.80">
    <property type="entry name" value="Glycosidases"/>
    <property type="match status" value="1"/>
</dbReference>
<keyword evidence="2" id="KW-0378">Hydrolase</keyword>
<dbReference type="SUPFAM" id="SSF51445">
    <property type="entry name" value="(Trans)glycosidases"/>
    <property type="match status" value="1"/>
</dbReference>
<dbReference type="PROSITE" id="PS51904">
    <property type="entry name" value="GLYCOSYL_HYDROL_F25_2"/>
    <property type="match status" value="1"/>
</dbReference>
<dbReference type="GO" id="GO:0009253">
    <property type="term" value="P:peptidoglycan catabolic process"/>
    <property type="evidence" value="ECO:0007669"/>
    <property type="project" value="InterPro"/>
</dbReference>
<dbReference type="GO" id="GO:0016998">
    <property type="term" value="P:cell wall macromolecule catabolic process"/>
    <property type="evidence" value="ECO:0007669"/>
    <property type="project" value="InterPro"/>
</dbReference>
<evidence type="ECO:0000256" key="1">
    <source>
        <dbReference type="ARBA" id="ARBA00010646"/>
    </source>
</evidence>
<dbReference type="OrthoDB" id="9800780at2"/>
<dbReference type="KEGG" id="cpas:Clopa_0594"/>
<organism evidence="5 6">
    <name type="scientific">Clostridium pasteurianum BC1</name>
    <dbReference type="NCBI Taxonomy" id="86416"/>
    <lineage>
        <taxon>Bacteria</taxon>
        <taxon>Bacillati</taxon>
        <taxon>Bacillota</taxon>
        <taxon>Clostridia</taxon>
        <taxon>Eubacteriales</taxon>
        <taxon>Clostridiaceae</taxon>
        <taxon>Clostridium</taxon>
    </lineage>
</organism>
<accession>R4JXV6</accession>
<dbReference type="SMART" id="SM00641">
    <property type="entry name" value="Glyco_25"/>
    <property type="match status" value="1"/>
</dbReference>
<evidence type="ECO:0000313" key="6">
    <source>
        <dbReference type="Proteomes" id="UP000013523"/>
    </source>
</evidence>
<dbReference type="HOGENOM" id="CLU_044973_2_0_9"/>
<feature type="domain" description="Peptidoglycan binding-like" evidence="4">
    <location>
        <begin position="279"/>
        <end position="315"/>
    </location>
</feature>
<dbReference type="Pfam" id="PF01183">
    <property type="entry name" value="Glyco_hydro_25"/>
    <property type="match status" value="1"/>
</dbReference>
<dbReference type="Proteomes" id="UP000013523">
    <property type="component" value="Chromosome"/>
</dbReference>
<sequence length="317" mass="34712">MKGIDIYSGTIITDWNAIKTDGVEAVYVKATEGINYVNPLMDSQYKKAKGRGLKVGFYHFAGRNVPAQEHQHFMNTISKYEQDLKPVLDYEVANPDMNFVAAFMALDANLLLYAAHNVADKANLPKNKIWIAEPGAAPSDTKGYAGLQYSWTGRVAGMQGDVDIDLFGSDVLIDSNNVVLAVAPQVQQPVQQGDPSVRIIQQQLNYLIKANLVVDSIRGNLTNTAIKVFQGIMGLVQDAVWGPKTIVAITEIYSKPLDGVEQPHHEYATRFIQWIVGATIDGVFGNQTKVAVQNWQAAHGLVPDGEVGPQTWAKMLG</sequence>
<keyword evidence="3" id="KW-0326">Glycosidase</keyword>
<dbReference type="Gene3D" id="1.10.101.10">
    <property type="entry name" value="PGBD-like superfamily/PGBD"/>
    <property type="match status" value="2"/>
</dbReference>
<dbReference type="AlphaFoldDB" id="R4JXV6"/>